<sequence length="142" mass="16346">MTDGFIRPEPRIPDSDRYGGRAISFVRLIGGFSVFDIPEPFDVEQYRNDFRLSSIDEFMPYRRDWKRSIWIKIDPVACGSAVVRGSTALQRWREENGHRHRIMPHIEGAHIGDMPVSSIAAVYSVGEGDQDWQPLKWRAKVA</sequence>
<comment type="caution">
    <text evidence="1">The sequence shown here is derived from an EMBL/GenBank/DDBJ whole genome shotgun (WGS) entry which is preliminary data.</text>
</comment>
<evidence type="ECO:0000313" key="1">
    <source>
        <dbReference type="EMBL" id="NEI37693.1"/>
    </source>
</evidence>
<proteinExistence type="predicted"/>
<gene>
    <name evidence="1" type="ORF">GR204_27645</name>
</gene>
<organism evidence="1 2">
    <name type="scientific">Rhizobium leguminosarum</name>
    <dbReference type="NCBI Taxonomy" id="384"/>
    <lineage>
        <taxon>Bacteria</taxon>
        <taxon>Pseudomonadati</taxon>
        <taxon>Pseudomonadota</taxon>
        <taxon>Alphaproteobacteria</taxon>
        <taxon>Hyphomicrobiales</taxon>
        <taxon>Rhizobiaceae</taxon>
        <taxon>Rhizobium/Agrobacterium group</taxon>
        <taxon>Rhizobium</taxon>
    </lineage>
</organism>
<dbReference type="EMBL" id="WUEZ01000039">
    <property type="protein sequence ID" value="NEI37693.1"/>
    <property type="molecule type" value="Genomic_DNA"/>
</dbReference>
<accession>A0A6P0BCT4</accession>
<reference evidence="1 2" key="1">
    <citation type="submission" date="2019-12" db="EMBL/GenBank/DDBJ databases">
        <title>Rhizobium genotypes associated with high levels of biological nitrogen fixation by grain legumes in a temperate-maritime cropping system.</title>
        <authorList>
            <person name="Maluk M."/>
            <person name="Francesc Ferrando Molina F."/>
            <person name="Lopez Del Egido L."/>
            <person name="Lafos M."/>
            <person name="Langarica-Fuentes A."/>
            <person name="Gebre Yohannes G."/>
            <person name="Young M.W."/>
            <person name="Martin P."/>
            <person name="Gantlett R."/>
            <person name="Kenicer G."/>
            <person name="Hawes C."/>
            <person name="Begg G.S."/>
            <person name="Quilliam R.S."/>
            <person name="Squire G.R."/>
            <person name="Poole P.S."/>
            <person name="Young P.W."/>
            <person name="Iannetta P.M."/>
            <person name="James E.K."/>
        </authorList>
    </citation>
    <scope>NUCLEOTIDE SEQUENCE [LARGE SCALE GENOMIC DNA]</scope>
    <source>
        <strain evidence="1 2">JHI1096</strain>
    </source>
</reference>
<dbReference type="RefSeq" id="WP_164578532.1">
    <property type="nucleotide sequence ID" value="NZ_WUEZ01000039.1"/>
</dbReference>
<name>A0A6P0BCT4_RHILE</name>
<protein>
    <submittedName>
        <fullName evidence="1">Uncharacterized protein</fullName>
    </submittedName>
</protein>
<dbReference type="Proteomes" id="UP000471560">
    <property type="component" value="Unassembled WGS sequence"/>
</dbReference>
<evidence type="ECO:0000313" key="2">
    <source>
        <dbReference type="Proteomes" id="UP000471560"/>
    </source>
</evidence>
<dbReference type="AlphaFoldDB" id="A0A6P0BCT4"/>